<dbReference type="Pfam" id="PF01648">
    <property type="entry name" value="ACPS"/>
    <property type="match status" value="1"/>
</dbReference>
<keyword evidence="6 16" id="KW-0808">Transferase</keyword>
<evidence type="ECO:0000256" key="4">
    <source>
        <dbReference type="ARBA" id="ARBA00011503"/>
    </source>
</evidence>
<feature type="binding site" evidence="12">
    <location>
        <position position="128"/>
    </location>
    <ligand>
        <name>CoA</name>
        <dbReference type="ChEBI" id="CHEBI:57287"/>
    </ligand>
</feature>
<evidence type="ECO:0000256" key="2">
    <source>
        <dbReference type="ARBA" id="ARBA00004993"/>
    </source>
</evidence>
<evidence type="ECO:0000256" key="5">
    <source>
        <dbReference type="ARBA" id="ARBA00019087"/>
    </source>
</evidence>
<evidence type="ECO:0000256" key="3">
    <source>
        <dbReference type="ARBA" id="ARBA00008342"/>
    </source>
</evidence>
<dbReference type="PANTHER" id="PTHR38096:SF1">
    <property type="entry name" value="ENTEROBACTIN SYNTHASE COMPONENT D"/>
    <property type="match status" value="1"/>
</dbReference>
<sequence>MNAVLAPVVPGLRGHEVLTWHIGGLSPTLQLIKFDTQQFCLDAFAEQNVALPTDVLRSVHKRQAEYFFGRYAARLALRKGGLSELEAGIGARGSPAWPAGVVGSITHNSDCAVATVLPSSECNGIGIDIEHLPSLEVQEALAQSVLDAHEFSLLLAHEMLLPRAVLFGIIFSAKESFYKAVSARVGRFFGFEAIRLIEIGDVFVRFVVVEPLCAHWRPGVTGTVYFRRLGQDVLTAFAW</sequence>
<evidence type="ECO:0000313" key="17">
    <source>
        <dbReference type="Proteomes" id="UP000474565"/>
    </source>
</evidence>
<evidence type="ECO:0000256" key="10">
    <source>
        <dbReference type="ARBA" id="ARBA00049176"/>
    </source>
</evidence>
<comment type="pathway">
    <text evidence="2">Siderophore biosynthesis; enterobactin biosynthesis.</text>
</comment>
<comment type="catalytic activity">
    <reaction evidence="11">
        <text>apo-[peptidyl-carrier protein] + CoA = holo-[peptidyl-carrier protein] + adenosine 3',5'-bisphosphate + H(+)</text>
        <dbReference type="Rhea" id="RHEA:46228"/>
        <dbReference type="Rhea" id="RHEA-COMP:11479"/>
        <dbReference type="Rhea" id="RHEA-COMP:11480"/>
        <dbReference type="ChEBI" id="CHEBI:15378"/>
        <dbReference type="ChEBI" id="CHEBI:29999"/>
        <dbReference type="ChEBI" id="CHEBI:57287"/>
        <dbReference type="ChEBI" id="CHEBI:58343"/>
        <dbReference type="ChEBI" id="CHEBI:64479"/>
    </reaction>
</comment>
<dbReference type="EMBL" id="WWCP01000042">
    <property type="protein sequence ID" value="MYM84907.1"/>
    <property type="molecule type" value="Genomic_DNA"/>
</dbReference>
<dbReference type="GO" id="GO:0009239">
    <property type="term" value="P:enterobactin biosynthetic process"/>
    <property type="evidence" value="ECO:0007669"/>
    <property type="project" value="UniProtKB-UniPathway"/>
</dbReference>
<dbReference type="RefSeq" id="WP_161021317.1">
    <property type="nucleotide sequence ID" value="NZ_WWCP01000042.1"/>
</dbReference>
<dbReference type="InterPro" id="IPR041354">
    <property type="entry name" value="4PPT_N"/>
</dbReference>
<dbReference type="Pfam" id="PF17837">
    <property type="entry name" value="4PPT_N"/>
    <property type="match status" value="1"/>
</dbReference>
<feature type="domain" description="4'-phosphopantetheinyl transferase N-terminal" evidence="15">
    <location>
        <begin position="57"/>
        <end position="116"/>
    </location>
</feature>
<feature type="binding site" evidence="12">
    <location>
        <position position="179"/>
    </location>
    <ligand>
        <name>CoA</name>
        <dbReference type="ChEBI" id="CHEBI:57287"/>
    </ligand>
</feature>
<feature type="binding site" evidence="12">
    <location>
        <position position="62"/>
    </location>
    <ligand>
        <name>CoA</name>
        <dbReference type="ChEBI" id="CHEBI:57287"/>
    </ligand>
</feature>
<evidence type="ECO:0000259" key="15">
    <source>
        <dbReference type="Pfam" id="PF17837"/>
    </source>
</evidence>
<evidence type="ECO:0000256" key="1">
    <source>
        <dbReference type="ARBA" id="ARBA00003937"/>
    </source>
</evidence>
<comment type="function">
    <text evidence="1">Involved in the biosynthesis of the siderophore enterobactin (enterochelin), which is a macrocyclic trimeric lactone of N-(2,3-dihydroxybenzoyl)-serine. The serine trilactone serves as a scaffolding for the three catechol functionalities that provide hexadentate coordination for the tightly ligated iron(2+) atoms. Plays an essential role in the assembly of the enterobactin by catalyzing the transfer of the 4'-phosphopantetheine (Ppant) moiety from coenzyme A to the apo-domains of both EntB (ArCP domain) and EntF (PCP domain) to yield their holo-forms which make them competent for the activation of 2,3-dihydroxybenzoate (DHB) and L-serine, respectively.</text>
</comment>
<evidence type="ECO:0000259" key="14">
    <source>
        <dbReference type="Pfam" id="PF01648"/>
    </source>
</evidence>
<dbReference type="InterPro" id="IPR003542">
    <property type="entry name" value="Enbac_synth_compD-like"/>
</dbReference>
<accession>A0A6L8MS65</accession>
<dbReference type="GO" id="GO:0008897">
    <property type="term" value="F:holo-[acyl-carrier-protein] synthase activity"/>
    <property type="evidence" value="ECO:0007669"/>
    <property type="project" value="InterPro"/>
</dbReference>
<feature type="binding site" evidence="13">
    <location>
        <position position="130"/>
    </location>
    <ligand>
        <name>Mg(2+)</name>
        <dbReference type="ChEBI" id="CHEBI:18420"/>
    </ligand>
</feature>
<dbReference type="PANTHER" id="PTHR38096">
    <property type="entry name" value="ENTEROBACTIN SYNTHASE COMPONENT D"/>
    <property type="match status" value="1"/>
</dbReference>
<proteinExistence type="inferred from homology"/>
<comment type="caution">
    <text evidence="16">The sequence shown here is derived from an EMBL/GenBank/DDBJ whole genome shotgun (WGS) entry which is preliminary data.</text>
</comment>
<dbReference type="GO" id="GO:0005886">
    <property type="term" value="C:plasma membrane"/>
    <property type="evidence" value="ECO:0007669"/>
    <property type="project" value="TreeGrafter"/>
</dbReference>
<dbReference type="Proteomes" id="UP000474565">
    <property type="component" value="Unassembled WGS sequence"/>
</dbReference>
<evidence type="ECO:0000256" key="6">
    <source>
        <dbReference type="ARBA" id="ARBA00022679"/>
    </source>
</evidence>
<comment type="catalytic activity">
    <reaction evidence="10">
        <text>apo-[aryl-carrier protein] + CoA = holo-[aryl-carrier protein] + adenosine 3',5'-bisphosphate + H(+)</text>
        <dbReference type="Rhea" id="RHEA:48404"/>
        <dbReference type="Rhea" id="RHEA-COMP:15903"/>
        <dbReference type="Rhea" id="RHEA-COMP:17557"/>
        <dbReference type="ChEBI" id="CHEBI:15378"/>
        <dbReference type="ChEBI" id="CHEBI:29999"/>
        <dbReference type="ChEBI" id="CHEBI:57287"/>
        <dbReference type="ChEBI" id="CHEBI:58343"/>
        <dbReference type="ChEBI" id="CHEBI:64479"/>
    </reaction>
</comment>
<feature type="binding site" evidence="12">
    <location>
        <begin position="106"/>
        <end position="107"/>
    </location>
    <ligand>
        <name>CoA</name>
        <dbReference type="ChEBI" id="CHEBI:57287"/>
    </ligand>
</feature>
<comment type="similarity">
    <text evidence="3">Belongs to the P-Pant transferase superfamily. EntD family.</text>
</comment>
<dbReference type="AlphaFoldDB" id="A0A6L8MS65"/>
<reference evidence="16 17" key="1">
    <citation type="submission" date="2019-12" db="EMBL/GenBank/DDBJ databases">
        <title>Novel species isolated from a subtropical stream in China.</title>
        <authorList>
            <person name="Lu H."/>
        </authorList>
    </citation>
    <scope>NUCLEOTIDE SEQUENCE [LARGE SCALE GENOMIC DNA]</scope>
    <source>
        <strain evidence="16 17">FT50W</strain>
    </source>
</reference>
<evidence type="ECO:0000256" key="7">
    <source>
        <dbReference type="ARBA" id="ARBA00023191"/>
    </source>
</evidence>
<dbReference type="Gene3D" id="3.90.470.20">
    <property type="entry name" value="4'-phosphopantetheinyl transferase domain"/>
    <property type="match status" value="1"/>
</dbReference>
<evidence type="ECO:0000256" key="11">
    <source>
        <dbReference type="ARBA" id="ARBA00049191"/>
    </source>
</evidence>
<evidence type="ECO:0000313" key="16">
    <source>
        <dbReference type="EMBL" id="MYM84907.1"/>
    </source>
</evidence>
<protein>
    <recommendedName>
        <fullName evidence="5">Enterobactin synthase component D</fullName>
    </recommendedName>
    <alternativeName>
        <fullName evidence="8">4'-phosphopantetheinyl transferase EntD</fullName>
    </alternativeName>
    <alternativeName>
        <fullName evidence="9">Enterochelin synthase D</fullName>
    </alternativeName>
</protein>
<evidence type="ECO:0000256" key="9">
    <source>
        <dbReference type="ARBA" id="ARBA00031996"/>
    </source>
</evidence>
<feature type="binding site" evidence="13">
    <location>
        <position position="129"/>
    </location>
    <ligand>
        <name>Mg(2+)</name>
        <dbReference type="ChEBI" id="CHEBI:18420"/>
    </ligand>
</feature>
<dbReference type="InterPro" id="IPR008278">
    <property type="entry name" value="4-PPantetheinyl_Trfase_dom"/>
</dbReference>
<name>A0A6L8MS65_9BURK</name>
<organism evidence="16 17">
    <name type="scientific">Duganella lactea</name>
    <dbReference type="NCBI Taxonomy" id="2692173"/>
    <lineage>
        <taxon>Bacteria</taxon>
        <taxon>Pseudomonadati</taxon>
        <taxon>Pseudomonadota</taxon>
        <taxon>Betaproteobacteria</taxon>
        <taxon>Burkholderiales</taxon>
        <taxon>Oxalobacteraceae</taxon>
        <taxon>Telluria group</taxon>
        <taxon>Duganella</taxon>
    </lineage>
</organism>
<comment type="cofactor">
    <cofactor evidence="13">
        <name>Mg(2+)</name>
        <dbReference type="ChEBI" id="CHEBI:18420"/>
    </cofactor>
</comment>
<dbReference type="InterPro" id="IPR037143">
    <property type="entry name" value="4-PPantetheinyl_Trfase_dom_sf"/>
</dbReference>
<evidence type="ECO:0000256" key="13">
    <source>
        <dbReference type="PIRSR" id="PIRSR603542-2"/>
    </source>
</evidence>
<keyword evidence="13" id="KW-0460">Magnesium</keyword>
<comment type="subunit">
    <text evidence="4">EntB, EntD, EntE, and EntF form a multienzyme complex called enterobactin synthase.</text>
</comment>
<feature type="binding site" evidence="12">
    <location>
        <position position="175"/>
    </location>
    <ligand>
        <name>CoA</name>
        <dbReference type="ChEBI" id="CHEBI:57287"/>
    </ligand>
</feature>
<feature type="domain" description="4'-phosphopantetheinyl transferase" evidence="14">
    <location>
        <begin position="124"/>
        <end position="201"/>
    </location>
</feature>
<feature type="binding site" evidence="13">
    <location>
        <position position="128"/>
    </location>
    <ligand>
        <name>Mg(2+)</name>
        <dbReference type="ChEBI" id="CHEBI:18420"/>
    </ligand>
</feature>
<dbReference type="PRINTS" id="PR01399">
    <property type="entry name" value="ENTSNTHTASED"/>
</dbReference>
<dbReference type="UniPathway" id="UPA00017"/>
<dbReference type="SUPFAM" id="SSF56214">
    <property type="entry name" value="4'-phosphopantetheinyl transferase"/>
    <property type="match status" value="1"/>
</dbReference>
<dbReference type="GO" id="GO:0009366">
    <property type="term" value="C:enterobactin synthetase complex"/>
    <property type="evidence" value="ECO:0007669"/>
    <property type="project" value="InterPro"/>
</dbReference>
<evidence type="ECO:0000256" key="8">
    <source>
        <dbReference type="ARBA" id="ARBA00029894"/>
    </source>
</evidence>
<keyword evidence="13" id="KW-0479">Metal-binding</keyword>
<dbReference type="GO" id="GO:0000287">
    <property type="term" value="F:magnesium ion binding"/>
    <property type="evidence" value="ECO:0007669"/>
    <property type="project" value="InterPro"/>
</dbReference>
<gene>
    <name evidence="16" type="ORF">GTP44_23535</name>
</gene>
<feature type="binding site" evidence="12">
    <location>
        <position position="70"/>
    </location>
    <ligand>
        <name>CoA</name>
        <dbReference type="ChEBI" id="CHEBI:57287"/>
    </ligand>
</feature>
<evidence type="ECO:0000256" key="12">
    <source>
        <dbReference type="PIRSR" id="PIRSR603542-1"/>
    </source>
</evidence>
<keyword evidence="7" id="KW-0259">Enterobactin biosynthesis</keyword>